<evidence type="ECO:0000256" key="6">
    <source>
        <dbReference type="PIRSR" id="PIRSR604254-1"/>
    </source>
</evidence>
<dbReference type="PANTHER" id="PTHR20855">
    <property type="entry name" value="ADIPOR/PROGESTIN RECEPTOR-RELATED"/>
    <property type="match status" value="1"/>
</dbReference>
<feature type="compositionally biased region" description="Low complexity" evidence="7">
    <location>
        <begin position="8"/>
        <end position="21"/>
    </location>
</feature>
<evidence type="ECO:0000313" key="9">
    <source>
        <dbReference type="EMBL" id="RDW85496.1"/>
    </source>
</evidence>
<dbReference type="OrthoDB" id="529367at2759"/>
<dbReference type="GO" id="GO:0016020">
    <property type="term" value="C:membrane"/>
    <property type="evidence" value="ECO:0007669"/>
    <property type="project" value="UniProtKB-SubCell"/>
</dbReference>
<gene>
    <name evidence="9" type="ORF">BP5796_03821</name>
</gene>
<feature type="binding site" evidence="6">
    <location>
        <position position="188"/>
    </location>
    <ligand>
        <name>Zn(2+)</name>
        <dbReference type="ChEBI" id="CHEBI:29105"/>
    </ligand>
</feature>
<feature type="transmembrane region" description="Helical" evidence="8">
    <location>
        <begin position="234"/>
        <end position="253"/>
    </location>
</feature>
<evidence type="ECO:0000313" key="10">
    <source>
        <dbReference type="Proteomes" id="UP000256328"/>
    </source>
</evidence>
<feature type="transmembrane region" description="Helical" evidence="8">
    <location>
        <begin position="265"/>
        <end position="287"/>
    </location>
</feature>
<organism evidence="9 10">
    <name type="scientific">Coleophoma crateriformis</name>
    <dbReference type="NCBI Taxonomy" id="565419"/>
    <lineage>
        <taxon>Eukaryota</taxon>
        <taxon>Fungi</taxon>
        <taxon>Dikarya</taxon>
        <taxon>Ascomycota</taxon>
        <taxon>Pezizomycotina</taxon>
        <taxon>Leotiomycetes</taxon>
        <taxon>Helotiales</taxon>
        <taxon>Dermateaceae</taxon>
        <taxon>Coleophoma</taxon>
    </lineage>
</organism>
<dbReference type="GO" id="GO:0006882">
    <property type="term" value="P:intracellular zinc ion homeostasis"/>
    <property type="evidence" value="ECO:0007669"/>
    <property type="project" value="TreeGrafter"/>
</dbReference>
<evidence type="ECO:0000256" key="2">
    <source>
        <dbReference type="ARBA" id="ARBA00007018"/>
    </source>
</evidence>
<keyword evidence="6" id="KW-0479">Metal-binding</keyword>
<dbReference type="GO" id="GO:0038023">
    <property type="term" value="F:signaling receptor activity"/>
    <property type="evidence" value="ECO:0007669"/>
    <property type="project" value="TreeGrafter"/>
</dbReference>
<feature type="transmembrane region" description="Helical" evidence="8">
    <location>
        <begin position="137"/>
        <end position="156"/>
    </location>
</feature>
<dbReference type="PANTHER" id="PTHR20855:SF52">
    <property type="entry name" value="ADIPONECTIN RECEPTOR PROTEIN"/>
    <property type="match status" value="1"/>
</dbReference>
<evidence type="ECO:0000256" key="4">
    <source>
        <dbReference type="ARBA" id="ARBA00022989"/>
    </source>
</evidence>
<dbReference type="Proteomes" id="UP000256328">
    <property type="component" value="Unassembled WGS sequence"/>
</dbReference>
<comment type="similarity">
    <text evidence="2">Belongs to the ADIPOR family.</text>
</comment>
<dbReference type="AlphaFoldDB" id="A0A3D8SGR1"/>
<evidence type="ECO:0008006" key="11">
    <source>
        <dbReference type="Google" id="ProtNLM"/>
    </source>
</evidence>
<sequence length="368" mass="41385">MDQVSSISTAANHASGAGAATYNHDWAPSKVSSQSGPGIEKTSPGPRKRRSTLIHVKMSQDLQPRKTATPEGLEAGDSKKETEQGKGWRLLTLSEMPEWHQDNSYLIRGYRPISQSIRRSVYSWFYMHNETLNIHTHLIPSVFFILAQFGISTYFAQRYPLAQRGDQLIFSLFFASAAICLGLSAAYHTLMNHSHVVSEAMLRLDFVGIMVLILGKFVSGIYVGFKCEPFWRKFYWGMIMSLGSMSITIILNPKYQGRKYRTFRLCSFVGTAMSGFVPIIHGVLLYGLAQSWKQSGMKFYLLEGVFLALGAVFYSMRIPESVKPGRFDIVGASHQIFHVLVVVAACVHLWGILDAYDYGYQNLTCRMI</sequence>
<evidence type="ECO:0000256" key="3">
    <source>
        <dbReference type="ARBA" id="ARBA00022692"/>
    </source>
</evidence>
<evidence type="ECO:0000256" key="7">
    <source>
        <dbReference type="SAM" id="MobiDB-lite"/>
    </source>
</evidence>
<comment type="caution">
    <text evidence="9">The sequence shown here is derived from an EMBL/GenBank/DDBJ whole genome shotgun (WGS) entry which is preliminary data.</text>
</comment>
<name>A0A3D8SGR1_9HELO</name>
<keyword evidence="4 8" id="KW-1133">Transmembrane helix</keyword>
<reference evidence="9 10" key="1">
    <citation type="journal article" date="2018" name="IMA Fungus">
        <title>IMA Genome-F 9: Draft genome sequence of Annulohypoxylon stygium, Aspergillus mulundensis, Berkeleyomyces basicola (syn. Thielaviopsis basicola), Ceratocystis smalleyi, two Cercospora beticola strains, Coleophoma cylindrospora, Fusarium fracticaudum, Phialophora cf. hyalina, and Morchella septimelata.</title>
        <authorList>
            <person name="Wingfield B.D."/>
            <person name="Bills G.F."/>
            <person name="Dong Y."/>
            <person name="Huang W."/>
            <person name="Nel W.J."/>
            <person name="Swalarsk-Parry B.S."/>
            <person name="Vaghefi N."/>
            <person name="Wilken P.M."/>
            <person name="An Z."/>
            <person name="de Beer Z.W."/>
            <person name="De Vos L."/>
            <person name="Chen L."/>
            <person name="Duong T.A."/>
            <person name="Gao Y."/>
            <person name="Hammerbacher A."/>
            <person name="Kikkert J.R."/>
            <person name="Li Y."/>
            <person name="Li H."/>
            <person name="Li K."/>
            <person name="Li Q."/>
            <person name="Liu X."/>
            <person name="Ma X."/>
            <person name="Naidoo K."/>
            <person name="Pethybridge S.J."/>
            <person name="Sun J."/>
            <person name="Steenkamp E.T."/>
            <person name="van der Nest M.A."/>
            <person name="van Wyk S."/>
            <person name="Wingfield M.J."/>
            <person name="Xiong C."/>
            <person name="Yue Q."/>
            <person name="Zhang X."/>
        </authorList>
    </citation>
    <scope>NUCLEOTIDE SEQUENCE [LARGE SCALE GENOMIC DNA]</scope>
    <source>
        <strain evidence="9 10">BP5796</strain>
    </source>
</reference>
<evidence type="ECO:0000256" key="8">
    <source>
        <dbReference type="SAM" id="Phobius"/>
    </source>
</evidence>
<keyword evidence="6" id="KW-0862">Zinc</keyword>
<dbReference type="GO" id="GO:0046872">
    <property type="term" value="F:metal ion binding"/>
    <property type="evidence" value="ECO:0007669"/>
    <property type="project" value="UniProtKB-KW"/>
</dbReference>
<dbReference type="Pfam" id="PF03006">
    <property type="entry name" value="HlyIII"/>
    <property type="match status" value="1"/>
</dbReference>
<feature type="transmembrane region" description="Helical" evidence="8">
    <location>
        <begin position="168"/>
        <end position="190"/>
    </location>
</feature>
<evidence type="ECO:0000256" key="5">
    <source>
        <dbReference type="ARBA" id="ARBA00023136"/>
    </source>
</evidence>
<feature type="region of interest" description="Disordered" evidence="7">
    <location>
        <begin position="1"/>
        <end position="84"/>
    </location>
</feature>
<evidence type="ECO:0000256" key="1">
    <source>
        <dbReference type="ARBA" id="ARBA00004141"/>
    </source>
</evidence>
<feature type="binding site" evidence="6">
    <location>
        <position position="334"/>
    </location>
    <ligand>
        <name>Zn(2+)</name>
        <dbReference type="ChEBI" id="CHEBI:29105"/>
    </ligand>
</feature>
<keyword evidence="5 8" id="KW-0472">Membrane</keyword>
<feature type="binding site" evidence="6">
    <location>
        <position position="338"/>
    </location>
    <ligand>
        <name>Zn(2+)</name>
        <dbReference type="ChEBI" id="CHEBI:29105"/>
    </ligand>
</feature>
<dbReference type="EMBL" id="PDLN01000005">
    <property type="protein sequence ID" value="RDW85496.1"/>
    <property type="molecule type" value="Genomic_DNA"/>
</dbReference>
<keyword evidence="10" id="KW-1185">Reference proteome</keyword>
<accession>A0A3D8SGR1</accession>
<feature type="transmembrane region" description="Helical" evidence="8">
    <location>
        <begin position="299"/>
        <end position="316"/>
    </location>
</feature>
<feature type="transmembrane region" description="Helical" evidence="8">
    <location>
        <begin position="336"/>
        <end position="353"/>
    </location>
</feature>
<protein>
    <recommendedName>
        <fullName evidence="11">HlyIII-domain-containing protein</fullName>
    </recommendedName>
</protein>
<keyword evidence="3 8" id="KW-0812">Transmembrane</keyword>
<comment type="subcellular location">
    <subcellularLocation>
        <location evidence="1">Membrane</location>
        <topology evidence="1">Multi-pass membrane protein</topology>
    </subcellularLocation>
</comment>
<dbReference type="InterPro" id="IPR004254">
    <property type="entry name" value="AdipoR/HlyIII-related"/>
</dbReference>
<proteinExistence type="inferred from homology"/>
<feature type="transmembrane region" description="Helical" evidence="8">
    <location>
        <begin position="202"/>
        <end position="222"/>
    </location>
</feature>